<evidence type="ECO:0000256" key="4">
    <source>
        <dbReference type="ARBA" id="ARBA00029447"/>
    </source>
</evidence>
<comment type="subcellular location">
    <subcellularLocation>
        <location evidence="1">Cell inner membrane</location>
        <topology evidence="1">Multi-pass membrane protein</topology>
    </subcellularLocation>
</comment>
<protein>
    <submittedName>
        <fullName evidence="10">MCP four helix bundle domain-containing protein</fullName>
    </submittedName>
</protein>
<keyword evidence="2" id="KW-0997">Cell inner membrane</keyword>
<keyword evidence="2" id="KW-1003">Cell membrane</keyword>
<accession>A0ABS4A6I6</accession>
<gene>
    <name evidence="10" type="ORF">JWS04_34150</name>
</gene>
<dbReference type="Gene3D" id="1.10.287.950">
    <property type="entry name" value="Methyl-accepting chemotaxis protein"/>
    <property type="match status" value="1"/>
</dbReference>
<dbReference type="PROSITE" id="PS50885">
    <property type="entry name" value="HAMP"/>
    <property type="match status" value="1"/>
</dbReference>
<dbReference type="InterPro" id="IPR004089">
    <property type="entry name" value="MCPsignal_dom"/>
</dbReference>
<dbReference type="Proteomes" id="UP000669317">
    <property type="component" value="Unassembled WGS sequence"/>
</dbReference>
<dbReference type="PANTHER" id="PTHR32089:SF112">
    <property type="entry name" value="LYSOZYME-LIKE PROTEIN-RELATED"/>
    <property type="match status" value="1"/>
</dbReference>
<dbReference type="EMBL" id="JAGIKT010000109">
    <property type="protein sequence ID" value="MBP0116020.1"/>
    <property type="molecule type" value="Genomic_DNA"/>
</dbReference>
<dbReference type="Pfam" id="PF00015">
    <property type="entry name" value="MCPsignal"/>
    <property type="match status" value="1"/>
</dbReference>
<dbReference type="RefSeq" id="WP_129146225.1">
    <property type="nucleotide sequence ID" value="NZ_JAGIKT010000109.1"/>
</dbReference>
<evidence type="ECO:0000256" key="3">
    <source>
        <dbReference type="ARBA" id="ARBA00023224"/>
    </source>
</evidence>
<dbReference type="InterPro" id="IPR000727">
    <property type="entry name" value="T_SNARE_dom"/>
</dbReference>
<feature type="domain" description="HAMP" evidence="9">
    <location>
        <begin position="211"/>
        <end position="264"/>
    </location>
</feature>
<evidence type="ECO:0000256" key="5">
    <source>
        <dbReference type="PROSITE-ProRule" id="PRU00284"/>
    </source>
</evidence>
<organism evidence="10 11">
    <name type="scientific">Bradyrhizobium vignae</name>
    <dbReference type="NCBI Taxonomy" id="1549949"/>
    <lineage>
        <taxon>Bacteria</taxon>
        <taxon>Pseudomonadati</taxon>
        <taxon>Pseudomonadota</taxon>
        <taxon>Alphaproteobacteria</taxon>
        <taxon>Hyphomicrobiales</taxon>
        <taxon>Nitrobacteraceae</taxon>
        <taxon>Bradyrhizobium</taxon>
    </lineage>
</organism>
<evidence type="ECO:0000259" key="8">
    <source>
        <dbReference type="PROSITE" id="PS50192"/>
    </source>
</evidence>
<dbReference type="Gene3D" id="6.10.340.10">
    <property type="match status" value="1"/>
</dbReference>
<dbReference type="PRINTS" id="PR00260">
    <property type="entry name" value="CHEMTRNSDUCR"/>
</dbReference>
<dbReference type="SUPFAM" id="SSF58104">
    <property type="entry name" value="Methyl-accepting chemotaxis protein (MCP) signaling domain"/>
    <property type="match status" value="1"/>
</dbReference>
<keyword evidence="6" id="KW-0812">Transmembrane</keyword>
<keyword evidence="6" id="KW-1133">Transmembrane helix</keyword>
<dbReference type="SMART" id="SM00283">
    <property type="entry name" value="MA"/>
    <property type="match status" value="1"/>
</dbReference>
<dbReference type="InterPro" id="IPR004090">
    <property type="entry name" value="Chemotax_Me-accpt_rcpt"/>
</dbReference>
<evidence type="ECO:0000256" key="6">
    <source>
        <dbReference type="SAM" id="Phobius"/>
    </source>
</evidence>
<feature type="domain" description="T-SNARE coiled-coil homology" evidence="8">
    <location>
        <begin position="456"/>
        <end position="518"/>
    </location>
</feature>
<dbReference type="PROSITE" id="PS50111">
    <property type="entry name" value="CHEMOTAXIS_TRANSDUC_2"/>
    <property type="match status" value="1"/>
</dbReference>
<feature type="transmembrane region" description="Helical" evidence="6">
    <location>
        <begin position="184"/>
        <end position="210"/>
    </location>
</feature>
<name>A0ABS4A6I6_9BRAD</name>
<keyword evidence="6" id="KW-0472">Membrane</keyword>
<dbReference type="Pfam" id="PF12729">
    <property type="entry name" value="4HB_MCP_1"/>
    <property type="match status" value="1"/>
</dbReference>
<keyword evidence="11" id="KW-1185">Reference proteome</keyword>
<sequence length="560" mass="59110">MLSRYSIRSKLVVFISLLLLVFGGTGLLAISNMRLIQGGVAEFQSRWLPAVRLLGNLRAYTIRYGSVVRDHILESDSAKKASAEKLLADLTRDIEKEGAAYELLLSSPEERKLYTDFQQLWSAYVAQVPDVLAASRRNDIATASDLIVHQMQPLRQDSGQALLKAMDINNKRAAAAGQSAEQTYAFAFALIVGTLVLTLVLSSIVGLLLLRDISMGIRSIIAPMRALANGDVTVVVHSRAKHTEIGQMAAALQVFKESLIAKQAADKLAAAEAEAKILRGQRIDTITGGFRSMIGELVAALSTSSGELEAAAETLSKTADTALHISATVAAASEEASLNVQTVASATEEMTSSVSEIGRQVEASTKIASEAVGQAAETNHRIQKLSTAATRIGDVVSLITTIAGQTNLLALNATIEAARAGESGRGFAVVASEVKALAGQTARATSEISEQISEIQIATQESADAIKHISTTIDRISAITAAIAAAVEEQANTTGDISRSLQHAARGTAQVASNITEVKQGAVEAGSASSQVLSSAQSLTRERSRLEHEVQRFLSAIQAA</sequence>
<dbReference type="PANTHER" id="PTHR32089">
    <property type="entry name" value="METHYL-ACCEPTING CHEMOTAXIS PROTEIN MCPB"/>
    <property type="match status" value="1"/>
</dbReference>
<proteinExistence type="inferred from homology"/>
<reference evidence="10 11" key="1">
    <citation type="submission" date="2021-03" db="EMBL/GenBank/DDBJ databases">
        <title>Genome Sequence of Bradyrhizobium vignae strain ISRA400.</title>
        <authorList>
            <person name="Tisa L.S."/>
            <person name="Svistoonoff S."/>
            <person name="Hocher V."/>
            <person name="Fall S."/>
            <person name="Zaiya A."/>
            <person name="Naing D."/>
            <person name="Niang N."/>
            <person name="Diouf A."/>
            <person name="Dasylva M.C."/>
            <person name="Toure O."/>
            <person name="Gueye M."/>
            <person name="Gully D."/>
            <person name="Tisseyre P."/>
            <person name="Simpson S."/>
            <person name="Morris K."/>
            <person name="Thomas W.K."/>
        </authorList>
    </citation>
    <scope>NUCLEOTIDE SEQUENCE [LARGE SCALE GENOMIC DNA]</scope>
    <source>
        <strain evidence="10 11">ISRA400</strain>
    </source>
</reference>
<dbReference type="InterPro" id="IPR047347">
    <property type="entry name" value="YvaQ-like_sensor"/>
</dbReference>
<evidence type="ECO:0000259" key="7">
    <source>
        <dbReference type="PROSITE" id="PS50111"/>
    </source>
</evidence>
<comment type="caution">
    <text evidence="10">The sequence shown here is derived from an EMBL/GenBank/DDBJ whole genome shotgun (WGS) entry which is preliminary data.</text>
</comment>
<comment type="similarity">
    <text evidence="4">Belongs to the methyl-accepting chemotaxis (MCP) protein family.</text>
</comment>
<keyword evidence="3 5" id="KW-0807">Transducer</keyword>
<feature type="domain" description="Methyl-accepting transducer" evidence="7">
    <location>
        <begin position="297"/>
        <end position="540"/>
    </location>
</feature>
<evidence type="ECO:0000256" key="2">
    <source>
        <dbReference type="ARBA" id="ARBA00022519"/>
    </source>
</evidence>
<evidence type="ECO:0000313" key="11">
    <source>
        <dbReference type="Proteomes" id="UP000669317"/>
    </source>
</evidence>
<dbReference type="InterPro" id="IPR003660">
    <property type="entry name" value="HAMP_dom"/>
</dbReference>
<dbReference type="PROSITE" id="PS50192">
    <property type="entry name" value="T_SNARE"/>
    <property type="match status" value="1"/>
</dbReference>
<evidence type="ECO:0000313" key="10">
    <source>
        <dbReference type="EMBL" id="MBP0116020.1"/>
    </source>
</evidence>
<evidence type="ECO:0000259" key="9">
    <source>
        <dbReference type="PROSITE" id="PS50885"/>
    </source>
</evidence>
<dbReference type="InterPro" id="IPR024478">
    <property type="entry name" value="HlyB_4HB_MCP"/>
</dbReference>
<dbReference type="CDD" id="cd19411">
    <property type="entry name" value="MCP2201-like_sensor"/>
    <property type="match status" value="1"/>
</dbReference>
<evidence type="ECO:0000256" key="1">
    <source>
        <dbReference type="ARBA" id="ARBA00004429"/>
    </source>
</evidence>